<evidence type="ECO:0000313" key="7">
    <source>
        <dbReference type="Proteomes" id="UP000466442"/>
    </source>
</evidence>
<dbReference type="OrthoDB" id="10626659at2759"/>
<dbReference type="Pfam" id="PF08395">
    <property type="entry name" value="7tm_7"/>
    <property type="match status" value="1"/>
</dbReference>
<dbReference type="EMBL" id="WIXP02000003">
    <property type="protein sequence ID" value="KAF6213042.1"/>
    <property type="molecule type" value="Genomic_DNA"/>
</dbReference>
<keyword evidence="3" id="KW-0812">Transmembrane</keyword>
<evidence type="ECO:0000256" key="5">
    <source>
        <dbReference type="ARBA" id="ARBA00023136"/>
    </source>
</evidence>
<reference evidence="6" key="1">
    <citation type="journal article" date="2021" name="Mol. Ecol. Resour.">
        <title>Apolygus lucorum genome provides insights into omnivorousness and mesophyll feeding.</title>
        <authorList>
            <person name="Liu Y."/>
            <person name="Liu H."/>
            <person name="Wang H."/>
            <person name="Huang T."/>
            <person name="Liu B."/>
            <person name="Yang B."/>
            <person name="Yin L."/>
            <person name="Li B."/>
            <person name="Zhang Y."/>
            <person name="Zhang S."/>
            <person name="Jiang F."/>
            <person name="Zhang X."/>
            <person name="Ren Y."/>
            <person name="Wang B."/>
            <person name="Wang S."/>
            <person name="Lu Y."/>
            <person name="Wu K."/>
            <person name="Fan W."/>
            <person name="Wang G."/>
        </authorList>
    </citation>
    <scope>NUCLEOTIDE SEQUENCE</scope>
    <source>
        <strain evidence="6">12Hb</strain>
    </source>
</reference>
<dbReference type="GO" id="GO:0005886">
    <property type="term" value="C:plasma membrane"/>
    <property type="evidence" value="ECO:0007669"/>
    <property type="project" value="UniProtKB-SubCell"/>
</dbReference>
<keyword evidence="5" id="KW-0472">Membrane</keyword>
<accession>A0A6A4K600</accession>
<dbReference type="Proteomes" id="UP000466442">
    <property type="component" value="Unassembled WGS sequence"/>
</dbReference>
<protein>
    <submittedName>
        <fullName evidence="6">Uncharacterized protein</fullName>
    </submittedName>
</protein>
<comment type="subcellular location">
    <subcellularLocation>
        <location evidence="1">Cell membrane</location>
        <topology evidence="1">Multi-pass membrane protein</topology>
    </subcellularLocation>
</comment>
<sequence length="220" mass="25907">MFGTYLWIAGQVIQRRWEAAFRDIFSSIDVLCPILIILQFCTFLKIATDRFKSSRFHLIVYFYRTEDVLEQHLKNLELMTVLKQMYSNQLFFCVSYLGFDFFVASYDTVERVISRENQEWIICTTSYCAYLISTIFILCRACEATKMKADKFDNQLYLLMNENKALRKNVKLQLYLKRKISVTFSGSHFFEIGYPLVSTIVAATTTYLIFLAQFSLLQKD</sequence>
<keyword evidence="2" id="KW-1003">Cell membrane</keyword>
<organism evidence="6 7">
    <name type="scientific">Apolygus lucorum</name>
    <name type="common">Small green plant bug</name>
    <name type="synonym">Lygocoris lucorum</name>
    <dbReference type="NCBI Taxonomy" id="248454"/>
    <lineage>
        <taxon>Eukaryota</taxon>
        <taxon>Metazoa</taxon>
        <taxon>Ecdysozoa</taxon>
        <taxon>Arthropoda</taxon>
        <taxon>Hexapoda</taxon>
        <taxon>Insecta</taxon>
        <taxon>Pterygota</taxon>
        <taxon>Neoptera</taxon>
        <taxon>Paraneoptera</taxon>
        <taxon>Hemiptera</taxon>
        <taxon>Heteroptera</taxon>
        <taxon>Panheteroptera</taxon>
        <taxon>Cimicomorpha</taxon>
        <taxon>Miridae</taxon>
        <taxon>Mirini</taxon>
        <taxon>Apolygus</taxon>
    </lineage>
</organism>
<evidence type="ECO:0000256" key="4">
    <source>
        <dbReference type="ARBA" id="ARBA00022989"/>
    </source>
</evidence>
<dbReference type="InterPro" id="IPR013604">
    <property type="entry name" value="7TM_chemorcpt"/>
</dbReference>
<evidence type="ECO:0000256" key="3">
    <source>
        <dbReference type="ARBA" id="ARBA00022692"/>
    </source>
</evidence>
<evidence type="ECO:0000256" key="1">
    <source>
        <dbReference type="ARBA" id="ARBA00004651"/>
    </source>
</evidence>
<proteinExistence type="predicted"/>
<evidence type="ECO:0000256" key="2">
    <source>
        <dbReference type="ARBA" id="ARBA00022475"/>
    </source>
</evidence>
<keyword evidence="7" id="KW-1185">Reference proteome</keyword>
<gene>
    <name evidence="6" type="ORF">GE061_010756</name>
</gene>
<evidence type="ECO:0000313" key="6">
    <source>
        <dbReference type="EMBL" id="KAF6213042.1"/>
    </source>
</evidence>
<comment type="caution">
    <text evidence="6">The sequence shown here is derived from an EMBL/GenBank/DDBJ whole genome shotgun (WGS) entry which is preliminary data.</text>
</comment>
<dbReference type="GO" id="GO:0050909">
    <property type="term" value="P:sensory perception of taste"/>
    <property type="evidence" value="ECO:0007669"/>
    <property type="project" value="InterPro"/>
</dbReference>
<keyword evidence="4" id="KW-1133">Transmembrane helix</keyword>
<dbReference type="AlphaFoldDB" id="A0A6A4K600"/>
<name>A0A6A4K600_APOLU</name>